<name>A0A0B9G574_9GAMM</name>
<feature type="transmembrane region" description="Helical" evidence="1">
    <location>
        <begin position="262"/>
        <end position="285"/>
    </location>
</feature>
<dbReference type="EMBL" id="JWLZ01000149">
    <property type="protein sequence ID" value="KHT63888.1"/>
    <property type="molecule type" value="Genomic_DNA"/>
</dbReference>
<sequence length="314" mass="34632">MLHFISKHSSVFLIVATLAGLSWPQASLVVFPFLPYVLFFLMLFTLLGIEQKALLTELRLKRSWCYALLHSAVMTVFASSLGYVFGASNSLLIAIAAVSATGSLFATPAIARSVGLNALTAMAMTIATTLLMPIVLYINLFLFQKDEFSLDIASYLFRLAIFIICPMAFSALVYHFVPRPTLTRIHSKLSQITIILVFAFPFGLVGPLRGIFDTAPSTALHYIFISFGLCLLFFVASLLFYLRQGKDIALLAAITSSNRNVLLTFTVAGTALGSDFLLLLGALQIPTYALPLLVRWVNNYITTRYYSPQTDHSK</sequence>
<dbReference type="Proteomes" id="UP000031278">
    <property type="component" value="Unassembled WGS sequence"/>
</dbReference>
<gene>
    <name evidence="2" type="ORF">RJ45_09830</name>
</gene>
<organism evidence="2 3">
    <name type="scientific">Photobacterium gaetbulicola</name>
    <dbReference type="NCBI Taxonomy" id="1295392"/>
    <lineage>
        <taxon>Bacteria</taxon>
        <taxon>Pseudomonadati</taxon>
        <taxon>Pseudomonadota</taxon>
        <taxon>Gammaproteobacteria</taxon>
        <taxon>Vibrionales</taxon>
        <taxon>Vibrionaceae</taxon>
        <taxon>Photobacterium</taxon>
    </lineage>
</organism>
<dbReference type="RefSeq" id="WP_039461024.1">
    <property type="nucleotide sequence ID" value="NZ_JWLZ01000149.1"/>
</dbReference>
<reference evidence="2 3" key="1">
    <citation type="submission" date="2014-12" db="EMBL/GenBank/DDBJ databases">
        <title>Genome sequencing of Photobacterium gaetbulicola AD005a.</title>
        <authorList>
            <person name="Adrian T.G.S."/>
            <person name="Chan K.G."/>
        </authorList>
    </citation>
    <scope>NUCLEOTIDE SEQUENCE [LARGE SCALE GENOMIC DNA]</scope>
    <source>
        <strain evidence="2 3">AD005a</strain>
    </source>
</reference>
<evidence type="ECO:0000256" key="1">
    <source>
        <dbReference type="SAM" id="Phobius"/>
    </source>
</evidence>
<proteinExistence type="predicted"/>
<dbReference type="AlphaFoldDB" id="A0A0B9G574"/>
<feature type="transmembrane region" description="Helical" evidence="1">
    <location>
        <begin position="36"/>
        <end position="55"/>
    </location>
</feature>
<comment type="caution">
    <text evidence="2">The sequence shown here is derived from an EMBL/GenBank/DDBJ whole genome shotgun (WGS) entry which is preliminary data.</text>
</comment>
<feature type="transmembrane region" description="Helical" evidence="1">
    <location>
        <begin position="91"/>
        <end position="111"/>
    </location>
</feature>
<feature type="transmembrane region" description="Helical" evidence="1">
    <location>
        <begin position="189"/>
        <end position="208"/>
    </location>
</feature>
<keyword evidence="1" id="KW-0812">Transmembrane</keyword>
<accession>A0A0B9G574</accession>
<dbReference type="InterPro" id="IPR038770">
    <property type="entry name" value="Na+/solute_symporter_sf"/>
</dbReference>
<evidence type="ECO:0000313" key="2">
    <source>
        <dbReference type="EMBL" id="KHT63888.1"/>
    </source>
</evidence>
<feature type="transmembrane region" description="Helical" evidence="1">
    <location>
        <begin position="220"/>
        <end position="242"/>
    </location>
</feature>
<keyword evidence="1" id="KW-1133">Transmembrane helix</keyword>
<protein>
    <submittedName>
        <fullName evidence="2">Membrane protein</fullName>
    </submittedName>
</protein>
<feature type="transmembrane region" description="Helical" evidence="1">
    <location>
        <begin position="155"/>
        <end position="177"/>
    </location>
</feature>
<feature type="transmembrane region" description="Helical" evidence="1">
    <location>
        <begin position="67"/>
        <end position="85"/>
    </location>
</feature>
<dbReference type="Gene3D" id="1.20.1530.20">
    <property type="match status" value="1"/>
</dbReference>
<evidence type="ECO:0000313" key="3">
    <source>
        <dbReference type="Proteomes" id="UP000031278"/>
    </source>
</evidence>
<feature type="transmembrane region" description="Helical" evidence="1">
    <location>
        <begin position="118"/>
        <end position="143"/>
    </location>
</feature>
<keyword evidence="1" id="KW-0472">Membrane</keyword>